<dbReference type="InterPro" id="IPR019756">
    <property type="entry name" value="Pept_S26A_signal_pept_1_Ser-AS"/>
</dbReference>
<dbReference type="SUPFAM" id="SSF51306">
    <property type="entry name" value="LexA/Signal peptidase"/>
    <property type="match status" value="1"/>
</dbReference>
<dbReference type="InterPro" id="IPR019757">
    <property type="entry name" value="Pept_S26A_signal_pept_1_Lys-AS"/>
</dbReference>
<evidence type="ECO:0000256" key="3">
    <source>
        <dbReference type="ARBA" id="ARBA00013208"/>
    </source>
</evidence>
<dbReference type="PROSITE" id="PS00760">
    <property type="entry name" value="SPASE_I_2"/>
    <property type="match status" value="1"/>
</dbReference>
<evidence type="ECO:0000256" key="6">
    <source>
        <dbReference type="ARBA" id="ARBA00022801"/>
    </source>
</evidence>
<keyword evidence="11" id="KW-1185">Reference proteome</keyword>
<feature type="domain" description="Peptidase S26" evidence="9">
    <location>
        <begin position="39"/>
        <end position="252"/>
    </location>
</feature>
<dbReference type="InterPro" id="IPR036286">
    <property type="entry name" value="LexA/Signal_pep-like_sf"/>
</dbReference>
<sequence length="272" mass="31140">MDFALILFVLSIVSGVLWCYDVFKARKSRPKGTPDPWWVEYGASFFPVILPIFLLRSFWLEPFRIPSGSMIPTLQVGDFILVNKYAYGVRLPVINRKVIEVGQPQRGDVMVFRYPHDIRQDYIKRVIGLPGDRVEYINKRLSINGKSLETTAAGDYLIPGSFDVFQRFEENIDGRKHAILNNRDAQAFIPEQLIVPHEFSGNCQHSREGVRCTVPAGHYFVMGDNRDQSADSRVWGFVPDENIVGRAFFIWFHADRILPPSGVDFSRIGSFH</sequence>
<keyword evidence="7" id="KW-0812">Transmembrane</keyword>
<protein>
    <recommendedName>
        <fullName evidence="4 7">Signal peptidase I</fullName>
        <ecNumber evidence="3 7">3.4.21.89</ecNumber>
    </recommendedName>
</protein>
<evidence type="ECO:0000313" key="11">
    <source>
        <dbReference type="Proteomes" id="UP001548590"/>
    </source>
</evidence>
<comment type="caution">
    <text evidence="10">The sequence shown here is derived from an EMBL/GenBank/DDBJ whole genome shotgun (WGS) entry which is preliminary data.</text>
</comment>
<evidence type="ECO:0000256" key="5">
    <source>
        <dbReference type="ARBA" id="ARBA00022670"/>
    </source>
</evidence>
<dbReference type="PROSITE" id="PS00501">
    <property type="entry name" value="SPASE_I_1"/>
    <property type="match status" value="1"/>
</dbReference>
<dbReference type="InterPro" id="IPR019758">
    <property type="entry name" value="Pept_S26A_signal_pept_1_CS"/>
</dbReference>
<evidence type="ECO:0000313" key="10">
    <source>
        <dbReference type="EMBL" id="MET1488835.1"/>
    </source>
</evidence>
<dbReference type="Pfam" id="PF10502">
    <property type="entry name" value="Peptidase_S26"/>
    <property type="match status" value="1"/>
</dbReference>
<evidence type="ECO:0000256" key="4">
    <source>
        <dbReference type="ARBA" id="ARBA00019232"/>
    </source>
</evidence>
<dbReference type="InterPro" id="IPR019533">
    <property type="entry name" value="Peptidase_S26"/>
</dbReference>
<evidence type="ECO:0000259" key="9">
    <source>
        <dbReference type="Pfam" id="PF10502"/>
    </source>
</evidence>
<keyword evidence="5 7" id="KW-0645">Protease</keyword>
<evidence type="ECO:0000256" key="7">
    <source>
        <dbReference type="RuleBase" id="RU003993"/>
    </source>
</evidence>
<evidence type="ECO:0000256" key="2">
    <source>
        <dbReference type="ARBA" id="ARBA00009370"/>
    </source>
</evidence>
<dbReference type="Gene3D" id="2.10.109.10">
    <property type="entry name" value="Umud Fragment, subunit A"/>
    <property type="match status" value="1"/>
</dbReference>
<dbReference type="RefSeq" id="WP_345923779.1">
    <property type="nucleotide sequence ID" value="NZ_JBDIVF010000001.1"/>
</dbReference>
<feature type="transmembrane region" description="Helical" evidence="7">
    <location>
        <begin position="43"/>
        <end position="60"/>
    </location>
</feature>
<dbReference type="InterPro" id="IPR000223">
    <property type="entry name" value="Pept_S26A_signal_pept_1"/>
</dbReference>
<dbReference type="PROSITE" id="PS00761">
    <property type="entry name" value="SPASE_I_3"/>
    <property type="match status" value="1"/>
</dbReference>
<dbReference type="Proteomes" id="UP001548590">
    <property type="component" value="Unassembled WGS sequence"/>
</dbReference>
<gene>
    <name evidence="10" type="primary">lepB</name>
    <name evidence="10" type="ORF">ABVT11_03270</name>
</gene>
<dbReference type="PANTHER" id="PTHR43390:SF1">
    <property type="entry name" value="CHLOROPLAST PROCESSING PEPTIDASE"/>
    <property type="match status" value="1"/>
</dbReference>
<evidence type="ECO:0000256" key="1">
    <source>
        <dbReference type="ARBA" id="ARBA00000677"/>
    </source>
</evidence>
<comment type="catalytic activity">
    <reaction evidence="1 7">
        <text>Cleavage of hydrophobic, N-terminal signal or leader sequences from secreted and periplasmic proteins.</text>
        <dbReference type="EC" id="3.4.21.89"/>
    </reaction>
</comment>
<dbReference type="CDD" id="cd06530">
    <property type="entry name" value="S26_SPase_I"/>
    <property type="match status" value="1"/>
</dbReference>
<keyword evidence="7" id="KW-0472">Membrane</keyword>
<comment type="similarity">
    <text evidence="2 8">Belongs to the peptidase S26 family.</text>
</comment>
<comment type="subcellular location">
    <subcellularLocation>
        <location evidence="8">Membrane</location>
        <topology evidence="8">Single-pass type II membrane protein</topology>
    </subcellularLocation>
</comment>
<dbReference type="EMBL" id="JBEWLZ010000002">
    <property type="protein sequence ID" value="MET1488835.1"/>
    <property type="molecule type" value="Genomic_DNA"/>
</dbReference>
<accession>A0ABV2CLP9</accession>
<dbReference type="PRINTS" id="PR00727">
    <property type="entry name" value="LEADERPTASE"/>
</dbReference>
<dbReference type="GO" id="GO:0009003">
    <property type="term" value="F:signal peptidase activity"/>
    <property type="evidence" value="ECO:0007669"/>
    <property type="project" value="UniProtKB-EC"/>
</dbReference>
<dbReference type="NCBIfam" id="TIGR02227">
    <property type="entry name" value="sigpep_I_bact"/>
    <property type="match status" value="1"/>
</dbReference>
<dbReference type="EC" id="3.4.21.89" evidence="3 7"/>
<keyword evidence="6 7" id="KW-0378">Hydrolase</keyword>
<reference evidence="10 11" key="1">
    <citation type="submission" date="2024-07" db="EMBL/GenBank/DDBJ databases">
        <title>Uliginosibacterium paludis KCTC:42655.</title>
        <authorList>
            <person name="Kim M.K."/>
        </authorList>
    </citation>
    <scope>NUCLEOTIDE SEQUENCE [LARGE SCALE GENOMIC DNA]</scope>
    <source>
        <strain evidence="10 11">KCTC 42655</strain>
    </source>
</reference>
<evidence type="ECO:0000256" key="8">
    <source>
        <dbReference type="RuleBase" id="RU362042"/>
    </source>
</evidence>
<name>A0ABV2CLP9_9RHOO</name>
<dbReference type="PANTHER" id="PTHR43390">
    <property type="entry name" value="SIGNAL PEPTIDASE I"/>
    <property type="match status" value="1"/>
</dbReference>
<proteinExistence type="inferred from homology"/>
<organism evidence="10 11">
    <name type="scientific">Uliginosibacterium paludis</name>
    <dbReference type="NCBI Taxonomy" id="1615952"/>
    <lineage>
        <taxon>Bacteria</taxon>
        <taxon>Pseudomonadati</taxon>
        <taxon>Pseudomonadota</taxon>
        <taxon>Betaproteobacteria</taxon>
        <taxon>Rhodocyclales</taxon>
        <taxon>Zoogloeaceae</taxon>
        <taxon>Uliginosibacterium</taxon>
    </lineage>
</organism>
<keyword evidence="7" id="KW-1133">Transmembrane helix</keyword>